<evidence type="ECO:0000256" key="4">
    <source>
        <dbReference type="ARBA" id="ARBA00022833"/>
    </source>
</evidence>
<evidence type="ECO:0000313" key="9">
    <source>
        <dbReference type="Proteomes" id="UP001549920"/>
    </source>
</evidence>
<dbReference type="EMBL" id="JBEUOH010000008">
    <property type="protein sequence ID" value="KAL0884188.1"/>
    <property type="molecule type" value="Genomic_DNA"/>
</dbReference>
<keyword evidence="9" id="KW-1185">Reference proteome</keyword>
<dbReference type="SUPFAM" id="SSF57716">
    <property type="entry name" value="Glucocorticoid receptor-like (DNA-binding domain)"/>
    <property type="match status" value="1"/>
</dbReference>
<sequence>MTNCAVPGCKENGYHLFPKNKDRKKLWAKATKRPELAKSQCTYLRLCRHHFTENDFRAVKSSTGFKLQRRILKKDAIPSIFPWSKVAPPYAAAREERLRNRNLKKELFPPNSSVSDSAILDSGVSYIDTQKITNNSGTEPQSVGYSDTKMQNINNKSTQTSILLRLFATEELIFDDTSVKFYTGLETHKKFKFVFNTLCPMAYNLCYKSGNVISLSVEDQFLLTLMKLRRNYCNFELSKIFGVSPTVISNIFVTWVNFMFDTWSLIELWPTQELVRYYTPENFEMFKNTRTIIDSTEVPICKPTNPLSQQATFSNYKNKNTIKREWAQIYWTQGPICPFPFLIGATPGGLISYCSDGYGGSTSDRQLIERSPLTKLCQAGDVIMADKGFNVQDIFASKNVAVKIPTFLRGSSQLSTYDLRKDRELSKRRVHIERLIVLTKTYTILKSEMNSYYVPLTSKIFFLCVMLCNFRERIVFQFK</sequence>
<evidence type="ECO:0000256" key="3">
    <source>
        <dbReference type="ARBA" id="ARBA00022771"/>
    </source>
</evidence>
<evidence type="ECO:0000313" key="8">
    <source>
        <dbReference type="EMBL" id="KAL0884188.1"/>
    </source>
</evidence>
<dbReference type="SMART" id="SM00980">
    <property type="entry name" value="THAP"/>
    <property type="match status" value="1"/>
</dbReference>
<dbReference type="InterPro" id="IPR027805">
    <property type="entry name" value="Transposase_HTH_dom"/>
</dbReference>
<keyword evidence="3 6" id="KW-0863">Zinc-finger</keyword>
<dbReference type="Proteomes" id="UP001549920">
    <property type="component" value="Unassembled WGS sequence"/>
</dbReference>
<comment type="caution">
    <text evidence="8">The sequence shown here is derived from an EMBL/GenBank/DDBJ whole genome shotgun (WGS) entry which is preliminary data.</text>
</comment>
<gene>
    <name evidence="8" type="ORF">ABMA27_016193</name>
</gene>
<dbReference type="InterPro" id="IPR027806">
    <property type="entry name" value="HARBI1_dom"/>
</dbReference>
<protein>
    <recommendedName>
        <fullName evidence="7">THAP-type domain-containing protein</fullName>
    </recommendedName>
</protein>
<evidence type="ECO:0000259" key="7">
    <source>
        <dbReference type="PROSITE" id="PS50950"/>
    </source>
</evidence>
<keyword evidence="2" id="KW-0479">Metal-binding</keyword>
<organism evidence="8 9">
    <name type="scientific">Loxostege sticticalis</name>
    <name type="common">Beet webworm moth</name>
    <dbReference type="NCBI Taxonomy" id="481309"/>
    <lineage>
        <taxon>Eukaryota</taxon>
        <taxon>Metazoa</taxon>
        <taxon>Ecdysozoa</taxon>
        <taxon>Arthropoda</taxon>
        <taxon>Hexapoda</taxon>
        <taxon>Insecta</taxon>
        <taxon>Pterygota</taxon>
        <taxon>Neoptera</taxon>
        <taxon>Endopterygota</taxon>
        <taxon>Lepidoptera</taxon>
        <taxon>Glossata</taxon>
        <taxon>Ditrysia</taxon>
        <taxon>Pyraloidea</taxon>
        <taxon>Crambidae</taxon>
        <taxon>Pyraustinae</taxon>
        <taxon>Loxostege</taxon>
    </lineage>
</organism>
<name>A0ABR3I5U4_LOXSC</name>
<dbReference type="Pfam" id="PF13613">
    <property type="entry name" value="HTH_Tnp_4"/>
    <property type="match status" value="1"/>
</dbReference>
<accession>A0ABR3I5U4</accession>
<proteinExistence type="predicted"/>
<evidence type="ECO:0000256" key="2">
    <source>
        <dbReference type="ARBA" id="ARBA00022723"/>
    </source>
</evidence>
<dbReference type="InterPro" id="IPR038441">
    <property type="entry name" value="THAP_Znf_sf"/>
</dbReference>
<dbReference type="Pfam" id="PF05485">
    <property type="entry name" value="THAP"/>
    <property type="match status" value="1"/>
</dbReference>
<keyword evidence="4" id="KW-0862">Zinc</keyword>
<evidence type="ECO:0000256" key="1">
    <source>
        <dbReference type="ARBA" id="ARBA00001968"/>
    </source>
</evidence>
<keyword evidence="5 6" id="KW-0238">DNA-binding</keyword>
<feature type="domain" description="THAP-type" evidence="7">
    <location>
        <begin position="1"/>
        <end position="81"/>
    </location>
</feature>
<dbReference type="PANTHER" id="PTHR23080">
    <property type="entry name" value="THAP DOMAIN PROTEIN"/>
    <property type="match status" value="1"/>
</dbReference>
<dbReference type="Pfam" id="PF13359">
    <property type="entry name" value="DDE_Tnp_4"/>
    <property type="match status" value="1"/>
</dbReference>
<dbReference type="SMART" id="SM00692">
    <property type="entry name" value="DM3"/>
    <property type="match status" value="1"/>
</dbReference>
<dbReference type="Gene3D" id="6.20.210.20">
    <property type="entry name" value="THAP domain"/>
    <property type="match status" value="1"/>
</dbReference>
<reference evidence="8 9" key="1">
    <citation type="submission" date="2024-06" db="EMBL/GenBank/DDBJ databases">
        <title>A chromosome-level genome assembly of beet webworm, Loxostege sticticalis.</title>
        <authorList>
            <person name="Zhang Y."/>
        </authorList>
    </citation>
    <scope>NUCLEOTIDE SEQUENCE [LARGE SCALE GENOMIC DNA]</scope>
    <source>
        <strain evidence="8">AQ026</strain>
        <tissue evidence="8">Whole body</tissue>
    </source>
</reference>
<evidence type="ECO:0000256" key="6">
    <source>
        <dbReference type="PROSITE-ProRule" id="PRU00309"/>
    </source>
</evidence>
<dbReference type="PANTHER" id="PTHR23080:SF133">
    <property type="entry name" value="SI:CH211-262I1.5-RELATED"/>
    <property type="match status" value="1"/>
</dbReference>
<comment type="cofactor">
    <cofactor evidence="1">
        <name>a divalent metal cation</name>
        <dbReference type="ChEBI" id="CHEBI:60240"/>
    </cofactor>
</comment>
<dbReference type="InterPro" id="IPR006612">
    <property type="entry name" value="THAP_Znf"/>
</dbReference>
<evidence type="ECO:0000256" key="5">
    <source>
        <dbReference type="ARBA" id="ARBA00023125"/>
    </source>
</evidence>
<dbReference type="PROSITE" id="PS50950">
    <property type="entry name" value="ZF_THAP"/>
    <property type="match status" value="1"/>
</dbReference>